<protein>
    <submittedName>
        <fullName evidence="2">Putative lipoprotein</fullName>
    </submittedName>
</protein>
<dbReference type="SUPFAM" id="SSF52821">
    <property type="entry name" value="Rhodanese/Cell cycle control phosphatase"/>
    <property type="match status" value="1"/>
</dbReference>
<reference evidence="2" key="1">
    <citation type="submission" date="2016-08" db="EMBL/GenBank/DDBJ databases">
        <authorList>
            <person name="Seilhamer J.J."/>
        </authorList>
    </citation>
    <scope>NUCLEOTIDE SEQUENCE</scope>
    <source>
        <strain evidence="2">86-1</strain>
    </source>
</reference>
<dbReference type="RefSeq" id="WP_179979319.1">
    <property type="nucleotide sequence ID" value="NZ_LT608333.1"/>
</dbReference>
<dbReference type="PROSITE" id="PS50206">
    <property type="entry name" value="RHODANESE_3"/>
    <property type="match status" value="1"/>
</dbReference>
<dbReference type="PROSITE" id="PS51257">
    <property type="entry name" value="PROKAR_LIPOPROTEIN"/>
    <property type="match status" value="1"/>
</dbReference>
<gene>
    <name evidence="2" type="ORF">KL86DES1_10436</name>
</gene>
<keyword evidence="2" id="KW-0449">Lipoprotein</keyword>
<evidence type="ECO:0000259" key="1">
    <source>
        <dbReference type="PROSITE" id="PS50206"/>
    </source>
</evidence>
<dbReference type="AlphaFoldDB" id="A0A212KYZ9"/>
<accession>A0A212KYZ9</accession>
<feature type="domain" description="Rhodanese" evidence="1">
    <location>
        <begin position="44"/>
        <end position="141"/>
    </location>
</feature>
<dbReference type="InterPro" id="IPR036873">
    <property type="entry name" value="Rhodanese-like_dom_sf"/>
</dbReference>
<name>A0A212KYZ9_9BACT</name>
<dbReference type="InterPro" id="IPR001763">
    <property type="entry name" value="Rhodanese-like_dom"/>
</dbReference>
<dbReference type="EMBL" id="FMJC01000001">
    <property type="protein sequence ID" value="SCM70486.1"/>
    <property type="molecule type" value="Genomic_DNA"/>
</dbReference>
<dbReference type="Gene3D" id="3.40.250.10">
    <property type="entry name" value="Rhodanese-like domain"/>
    <property type="match status" value="1"/>
</dbReference>
<proteinExistence type="predicted"/>
<dbReference type="CDD" id="cd00158">
    <property type="entry name" value="RHOD"/>
    <property type="match status" value="1"/>
</dbReference>
<organism evidence="2">
    <name type="scientific">uncultured Desulfovibrio sp</name>
    <dbReference type="NCBI Taxonomy" id="167968"/>
    <lineage>
        <taxon>Bacteria</taxon>
        <taxon>Pseudomonadati</taxon>
        <taxon>Thermodesulfobacteriota</taxon>
        <taxon>Desulfovibrionia</taxon>
        <taxon>Desulfovibrionales</taxon>
        <taxon>Desulfovibrionaceae</taxon>
        <taxon>Desulfovibrio</taxon>
        <taxon>environmental samples</taxon>
    </lineage>
</organism>
<dbReference type="Pfam" id="PF00581">
    <property type="entry name" value="Rhodanese"/>
    <property type="match status" value="1"/>
</dbReference>
<evidence type="ECO:0000313" key="2">
    <source>
        <dbReference type="EMBL" id="SCM70486.1"/>
    </source>
</evidence>
<sequence length="146" mass="16306">MKMRSFFLSTIFIALVMFSGCSKDKEPEFNYISANNVADIINKGDTGYVFLDIQVQSDFDKHHLKSAVSTCAYPVKTDEEKALLKKHLAAIKPEQKIIIVCPRGKGGAENSVKYLREQGIDNSRLLILENGQQGWPGNLNDLIEGK</sequence>